<sequence>MFFSQKGLTFHFACSTHEPPFGPGGLLVGSLFLQFGGYAVGGIELEHGRHE</sequence>
<dbReference type="Proteomes" id="UP000255283">
    <property type="component" value="Unassembled WGS sequence"/>
</dbReference>
<proteinExistence type="predicted"/>
<name>A0AAQ1UGJ0_9BACT</name>
<organism evidence="1 2">
    <name type="scientific">Segatella buccae</name>
    <dbReference type="NCBI Taxonomy" id="28126"/>
    <lineage>
        <taxon>Bacteria</taxon>
        <taxon>Pseudomonadati</taxon>
        <taxon>Bacteroidota</taxon>
        <taxon>Bacteroidia</taxon>
        <taxon>Bacteroidales</taxon>
        <taxon>Prevotellaceae</taxon>
        <taxon>Segatella</taxon>
    </lineage>
</organism>
<comment type="caution">
    <text evidence="1">The sequence shown here is derived from an EMBL/GenBank/DDBJ whole genome shotgun (WGS) entry which is preliminary data.</text>
</comment>
<evidence type="ECO:0000313" key="2">
    <source>
        <dbReference type="Proteomes" id="UP000255283"/>
    </source>
</evidence>
<dbReference type="EMBL" id="UGTJ01000001">
    <property type="protein sequence ID" value="SUB79608.1"/>
    <property type="molecule type" value="Genomic_DNA"/>
</dbReference>
<protein>
    <submittedName>
        <fullName evidence="1">Uncharacterized protein</fullName>
    </submittedName>
</protein>
<gene>
    <name evidence="1" type="ORF">NCTC13063_00876</name>
</gene>
<reference evidence="1 2" key="1">
    <citation type="submission" date="2018-06" db="EMBL/GenBank/DDBJ databases">
        <authorList>
            <consortium name="Pathogen Informatics"/>
            <person name="Doyle S."/>
        </authorList>
    </citation>
    <scope>NUCLEOTIDE SEQUENCE [LARGE SCALE GENOMIC DNA]</scope>
    <source>
        <strain evidence="1 2">NCTC13063</strain>
    </source>
</reference>
<accession>A0AAQ1UGJ0</accession>
<evidence type="ECO:0000313" key="1">
    <source>
        <dbReference type="EMBL" id="SUB79608.1"/>
    </source>
</evidence>
<dbReference type="AlphaFoldDB" id="A0AAQ1UGJ0"/>